<evidence type="ECO:0000259" key="2">
    <source>
        <dbReference type="Pfam" id="PF13399"/>
    </source>
</evidence>
<proteinExistence type="predicted"/>
<name>A0A381Z3S9_9ZZZZ</name>
<dbReference type="Gene3D" id="3.30.70.2390">
    <property type="match status" value="1"/>
</dbReference>
<dbReference type="EMBL" id="UINC01019854">
    <property type="protein sequence ID" value="SVA83938.1"/>
    <property type="molecule type" value="Genomic_DNA"/>
</dbReference>
<organism evidence="3">
    <name type="scientific">marine metagenome</name>
    <dbReference type="NCBI Taxonomy" id="408172"/>
    <lineage>
        <taxon>unclassified sequences</taxon>
        <taxon>metagenomes</taxon>
        <taxon>ecological metagenomes</taxon>
    </lineage>
</organism>
<feature type="domain" description="LytR/CpsA/Psr regulator C-terminal" evidence="2">
    <location>
        <begin position="58"/>
        <end position="150"/>
    </location>
</feature>
<keyword evidence="1" id="KW-0472">Membrane</keyword>
<evidence type="ECO:0000256" key="1">
    <source>
        <dbReference type="SAM" id="Phobius"/>
    </source>
</evidence>
<keyword evidence="1" id="KW-0812">Transmembrane</keyword>
<reference evidence="3" key="1">
    <citation type="submission" date="2018-05" db="EMBL/GenBank/DDBJ databases">
        <authorList>
            <person name="Lanie J.A."/>
            <person name="Ng W.-L."/>
            <person name="Kazmierczak K.M."/>
            <person name="Andrzejewski T.M."/>
            <person name="Davidsen T.M."/>
            <person name="Wayne K.J."/>
            <person name="Tettelin H."/>
            <person name="Glass J.I."/>
            <person name="Rusch D."/>
            <person name="Podicherti R."/>
            <person name="Tsui H.-C.T."/>
            <person name="Winkler M.E."/>
        </authorList>
    </citation>
    <scope>NUCLEOTIDE SEQUENCE</scope>
</reference>
<sequence length="159" mass="17549">MGLINAGIAVMSLLLVAFIFSFSGNQIQMGVPIEVKFPSMPDTPKLATEIYESNPVLDVQIEILNGCGTPGIAAKFSKLLRDKRVDVVRSENADHFEYEKTILIQRNENINGMKLVAKALGFNIENSEKVITSIDPNLDVDLTLIIGKDYSSIPSIKFY</sequence>
<gene>
    <name evidence="3" type="ORF">METZ01_LOCUS136792</name>
</gene>
<feature type="transmembrane region" description="Helical" evidence="1">
    <location>
        <begin position="6"/>
        <end position="23"/>
    </location>
</feature>
<dbReference type="InterPro" id="IPR027381">
    <property type="entry name" value="LytR/CpsA/Psr_C"/>
</dbReference>
<evidence type="ECO:0000313" key="3">
    <source>
        <dbReference type="EMBL" id="SVA83938.1"/>
    </source>
</evidence>
<dbReference type="Pfam" id="PF13399">
    <property type="entry name" value="LytR_C"/>
    <property type="match status" value="1"/>
</dbReference>
<dbReference type="AlphaFoldDB" id="A0A381Z3S9"/>
<protein>
    <recommendedName>
        <fullName evidence="2">LytR/CpsA/Psr regulator C-terminal domain-containing protein</fullName>
    </recommendedName>
</protein>
<accession>A0A381Z3S9</accession>
<keyword evidence="1" id="KW-1133">Transmembrane helix</keyword>